<keyword evidence="2" id="KW-1185">Reference proteome</keyword>
<protein>
    <recommendedName>
        <fullName evidence="3">Retrovirus-related Pol polyprotein from transposon TNT 1-94</fullName>
    </recommendedName>
</protein>
<sequence>MTSVKYEVGKFTGQNDFGLWRSKIRALLVHQGLEEALQGEIALDAKLEERDKKILMDKAHNAIILSLKDKTKKGYLFRGENGTLKVMKDSRIVMRGVRKHGLYSLEEEIVDGSVASVSVRDMSRTELWHRRLGIARHKSIARTPQQNGLAESRDVVFNESEMAYKTTSNTNKGQLDPGPKKTMFEVEPTDTAQSKQDANIPPEEECLEGTQLDVEDETNDYLLARDRTMRQIKPPENFGYVDLMAFSLVAASEVWDDEPKSYKAAMVNNYLYGELEKVFYMRQPEGYEAKGSLGKGLVYGGADKNSYSSVAIERFKNQSGYLLWFCNLHIPDYQVLRKIVMVELHQGLFFLET</sequence>
<evidence type="ECO:0000313" key="2">
    <source>
        <dbReference type="Proteomes" id="UP000289340"/>
    </source>
</evidence>
<proteinExistence type="predicted"/>
<evidence type="ECO:0000313" key="1">
    <source>
        <dbReference type="EMBL" id="RZB96755.1"/>
    </source>
</evidence>
<dbReference type="AlphaFoldDB" id="A0A445JE96"/>
<organism evidence="1 2">
    <name type="scientific">Glycine soja</name>
    <name type="common">Wild soybean</name>
    <dbReference type="NCBI Taxonomy" id="3848"/>
    <lineage>
        <taxon>Eukaryota</taxon>
        <taxon>Viridiplantae</taxon>
        <taxon>Streptophyta</taxon>
        <taxon>Embryophyta</taxon>
        <taxon>Tracheophyta</taxon>
        <taxon>Spermatophyta</taxon>
        <taxon>Magnoliopsida</taxon>
        <taxon>eudicotyledons</taxon>
        <taxon>Gunneridae</taxon>
        <taxon>Pentapetalae</taxon>
        <taxon>rosids</taxon>
        <taxon>fabids</taxon>
        <taxon>Fabales</taxon>
        <taxon>Fabaceae</taxon>
        <taxon>Papilionoideae</taxon>
        <taxon>50 kb inversion clade</taxon>
        <taxon>NPAAA clade</taxon>
        <taxon>indigoferoid/millettioid clade</taxon>
        <taxon>Phaseoleae</taxon>
        <taxon>Glycine</taxon>
        <taxon>Glycine subgen. Soja</taxon>
    </lineage>
</organism>
<reference evidence="1 2" key="1">
    <citation type="submission" date="2018-09" db="EMBL/GenBank/DDBJ databases">
        <title>A high-quality reference genome of wild soybean provides a powerful tool to mine soybean genomes.</title>
        <authorList>
            <person name="Xie M."/>
            <person name="Chung C.Y.L."/>
            <person name="Li M.-W."/>
            <person name="Wong F.-L."/>
            <person name="Chan T.-F."/>
            <person name="Lam H.-M."/>
        </authorList>
    </citation>
    <scope>NUCLEOTIDE SEQUENCE [LARGE SCALE GENOMIC DNA]</scope>
    <source>
        <strain evidence="2">cv. W05</strain>
        <tissue evidence="1">Hypocotyl of etiolated seedlings</tissue>
    </source>
</reference>
<gene>
    <name evidence="1" type="ORF">D0Y65_020468</name>
</gene>
<dbReference type="EMBL" id="QZWG01000008">
    <property type="protein sequence ID" value="RZB96755.1"/>
    <property type="molecule type" value="Genomic_DNA"/>
</dbReference>
<dbReference type="Proteomes" id="UP000289340">
    <property type="component" value="Chromosome 8"/>
</dbReference>
<comment type="caution">
    <text evidence="1">The sequence shown here is derived from an EMBL/GenBank/DDBJ whole genome shotgun (WGS) entry which is preliminary data.</text>
</comment>
<evidence type="ECO:0008006" key="3">
    <source>
        <dbReference type="Google" id="ProtNLM"/>
    </source>
</evidence>
<accession>A0A445JE96</accession>
<name>A0A445JE96_GLYSO</name>